<evidence type="ECO:0000313" key="2">
    <source>
        <dbReference type="Proteomes" id="UP000503264"/>
    </source>
</evidence>
<accession>A0A6G5QF86</accession>
<sequence length="335" mass="38214">MGLDEKIYSLKQLFLANVLKFCTQNPKITNKDYLVEIFDEIFNQIVTNSANLESTKTKISSLDEQTFSAVLNFALLNLILSCNDKDDLLGLVGNVRTFVSSLEKQEPEESLVYEHPINSFKRMQDDGTDIVFLNLYDGVNISYQGHIVEIDDSSVVFSVDIMQILAMKQEKNAYIVKNSHLAKHIKAEILEINIADECVRLGNFTYIDKMSASLRTSPRVHPSSFTRVKLTGKELSLNGNIYDISKGGLSVLGSQDLKFDEKEILNANFDIFLDSSEPTNINLELELVAQINYNGFMRYCMQLTPNNDTKVFENFIDRRVDETLEELRKQVNLYR</sequence>
<dbReference type="EMBL" id="CP012542">
    <property type="protein sequence ID" value="QCD44166.1"/>
    <property type="molecule type" value="Genomic_DNA"/>
</dbReference>
<organism evidence="1 2">
    <name type="scientific">Campylobacter mucosalis CCUG 21559</name>
    <dbReference type="NCBI Taxonomy" id="1032067"/>
    <lineage>
        <taxon>Bacteria</taxon>
        <taxon>Pseudomonadati</taxon>
        <taxon>Campylobacterota</taxon>
        <taxon>Epsilonproteobacteria</taxon>
        <taxon>Campylobacterales</taxon>
        <taxon>Campylobacteraceae</taxon>
        <taxon>Campylobacter</taxon>
    </lineage>
</organism>
<evidence type="ECO:0008006" key="3">
    <source>
        <dbReference type="Google" id="ProtNLM"/>
    </source>
</evidence>
<protein>
    <recommendedName>
        <fullName evidence="3">PilZ domain-containing protein</fullName>
    </recommendedName>
</protein>
<name>A0A6G5QF86_9BACT</name>
<keyword evidence="2" id="KW-1185">Reference proteome</keyword>
<evidence type="ECO:0000313" key="1">
    <source>
        <dbReference type="EMBL" id="QCD44166.1"/>
    </source>
</evidence>
<dbReference type="RefSeq" id="WP_171993402.1">
    <property type="nucleotide sequence ID" value="NZ_CP012542.1"/>
</dbReference>
<gene>
    <name evidence="1" type="ORF">CMUC_0353</name>
</gene>
<proteinExistence type="predicted"/>
<reference evidence="1 2" key="1">
    <citation type="submission" date="2016-07" db="EMBL/GenBank/DDBJ databases">
        <title>Comparative genomics of the Campylobacter concisus group.</title>
        <authorList>
            <person name="Miller W.G."/>
            <person name="Yee E."/>
            <person name="Chapman M.H."/>
            <person name="Huynh S."/>
            <person name="Bono J.L."/>
            <person name="On S.L.W."/>
            <person name="StLeger J."/>
            <person name="Foster G."/>
            <person name="Parker C.T."/>
        </authorList>
    </citation>
    <scope>NUCLEOTIDE SEQUENCE [LARGE SCALE GENOMIC DNA]</scope>
    <source>
        <strain evidence="1 2">CCUG 21559</strain>
    </source>
</reference>
<dbReference type="Proteomes" id="UP000503264">
    <property type="component" value="Chromosome"/>
</dbReference>
<dbReference type="AlphaFoldDB" id="A0A6G5QF86"/>